<feature type="domain" description="Fungal lipase-type" evidence="2">
    <location>
        <begin position="152"/>
        <end position="248"/>
    </location>
</feature>
<dbReference type="Proteomes" id="UP000447355">
    <property type="component" value="Unassembled WGS sequence"/>
</dbReference>
<dbReference type="Gene3D" id="3.40.50.1820">
    <property type="entry name" value="alpha/beta hydrolase"/>
    <property type="match status" value="1"/>
</dbReference>
<comment type="caution">
    <text evidence="3">The sequence shown here is derived from an EMBL/GenBank/DDBJ whole genome shotgun (WGS) entry which is preliminary data.</text>
</comment>
<evidence type="ECO:0000259" key="2">
    <source>
        <dbReference type="Pfam" id="PF01764"/>
    </source>
</evidence>
<dbReference type="AlphaFoldDB" id="A0A845GD46"/>
<organism evidence="3 4">
    <name type="scientific">Duganella vulcania</name>
    <dbReference type="NCBI Taxonomy" id="2692166"/>
    <lineage>
        <taxon>Bacteria</taxon>
        <taxon>Pseudomonadati</taxon>
        <taxon>Pseudomonadota</taxon>
        <taxon>Betaproteobacteria</taxon>
        <taxon>Burkholderiales</taxon>
        <taxon>Oxalobacteraceae</taxon>
        <taxon>Telluria group</taxon>
        <taxon>Duganella</taxon>
    </lineage>
</organism>
<evidence type="ECO:0000313" key="3">
    <source>
        <dbReference type="EMBL" id="MYM92543.1"/>
    </source>
</evidence>
<feature type="signal peptide" evidence="1">
    <location>
        <begin position="1"/>
        <end position="26"/>
    </location>
</feature>
<dbReference type="PROSITE" id="PS51257">
    <property type="entry name" value="PROKAR_LIPOPROTEIN"/>
    <property type="match status" value="1"/>
</dbReference>
<name>A0A845GD46_9BURK</name>
<evidence type="ECO:0000313" key="4">
    <source>
        <dbReference type="Proteomes" id="UP000447355"/>
    </source>
</evidence>
<feature type="chain" id="PRO_5033021904" description="Fungal lipase-type domain-containing protein" evidence="1">
    <location>
        <begin position="27"/>
        <end position="369"/>
    </location>
</feature>
<keyword evidence="1" id="KW-0732">Signal</keyword>
<sequence length="369" mass="40543">MKNRFYQIAPLAVLACAAGCGTTAPASMAGASVEESAHTSAGWSKKTLPADEVISLMRRLDPYAEMADATYRHEFPSAKDRLQQGCDYVASGDPKTLTLNLPEGWQRLDNAVIKRLHMDSGPEPLQPCQSGRGLDYETYIHLDAAGQPLQAVIAFRGTENTKYQWREDWIANFSNIDFGLGTNQQFAQTRIQGARLVQALATVLPKVASSPTCKAASNGAENAQAPIDLVGHSLGGGLAQHLAYYSKACDVRKTVTFDTSPANGWFFLKQRGEIKTRDPIIERVYTDGEILAYIRKVSTKFNMVRNNRLDYRIDFAGVKGLPIHLHSMTLLSDKIHTNSGAPLEDERVYLADDEAKKVYPEVAGMDGTE</sequence>
<reference evidence="3" key="1">
    <citation type="submission" date="2019-12" db="EMBL/GenBank/DDBJ databases">
        <title>Novel species isolated from a subtropical stream in China.</title>
        <authorList>
            <person name="Lu H."/>
        </authorList>
    </citation>
    <scope>NUCLEOTIDE SEQUENCE [LARGE SCALE GENOMIC DNA]</scope>
    <source>
        <strain evidence="3">FT81W</strain>
    </source>
</reference>
<proteinExistence type="predicted"/>
<dbReference type="SUPFAM" id="SSF53474">
    <property type="entry name" value="alpha/beta-Hydrolases"/>
    <property type="match status" value="1"/>
</dbReference>
<dbReference type="InterPro" id="IPR029058">
    <property type="entry name" value="AB_hydrolase_fold"/>
</dbReference>
<gene>
    <name evidence="3" type="ORF">GTP90_01560</name>
</gene>
<evidence type="ECO:0000256" key="1">
    <source>
        <dbReference type="SAM" id="SignalP"/>
    </source>
</evidence>
<dbReference type="RefSeq" id="WP_161081806.1">
    <property type="nucleotide sequence ID" value="NZ_WWCX01000001.1"/>
</dbReference>
<dbReference type="GO" id="GO:0006629">
    <property type="term" value="P:lipid metabolic process"/>
    <property type="evidence" value="ECO:0007669"/>
    <property type="project" value="InterPro"/>
</dbReference>
<dbReference type="Pfam" id="PF01764">
    <property type="entry name" value="Lipase_3"/>
    <property type="match status" value="1"/>
</dbReference>
<protein>
    <recommendedName>
        <fullName evidence="2">Fungal lipase-type domain-containing protein</fullName>
    </recommendedName>
</protein>
<dbReference type="InterPro" id="IPR002921">
    <property type="entry name" value="Fungal_lipase-type"/>
</dbReference>
<accession>A0A845GD46</accession>
<dbReference type="EMBL" id="WWCX01000001">
    <property type="protein sequence ID" value="MYM92543.1"/>
    <property type="molecule type" value="Genomic_DNA"/>
</dbReference>